<dbReference type="SUPFAM" id="SSF52743">
    <property type="entry name" value="Subtilisin-like"/>
    <property type="match status" value="1"/>
</dbReference>
<dbReference type="AlphaFoldDB" id="A0AA46YN56"/>
<dbReference type="RefSeq" id="WP_271636081.1">
    <property type="nucleotide sequence ID" value="NZ_CP094970.1"/>
</dbReference>
<keyword evidence="3 5" id="KW-0378">Hydrolase</keyword>
<evidence type="ECO:0000256" key="5">
    <source>
        <dbReference type="PROSITE-ProRule" id="PRU01240"/>
    </source>
</evidence>
<dbReference type="GO" id="GO:0004252">
    <property type="term" value="F:serine-type endopeptidase activity"/>
    <property type="evidence" value="ECO:0007669"/>
    <property type="project" value="UniProtKB-UniRule"/>
</dbReference>
<keyword evidence="7" id="KW-0732">Signal</keyword>
<feature type="signal peptide" evidence="7">
    <location>
        <begin position="1"/>
        <end position="27"/>
    </location>
</feature>
<dbReference type="GO" id="GO:0006508">
    <property type="term" value="P:proteolysis"/>
    <property type="evidence" value="ECO:0007669"/>
    <property type="project" value="UniProtKB-KW"/>
</dbReference>
<proteinExistence type="inferred from homology"/>
<dbReference type="Gene3D" id="3.40.50.200">
    <property type="entry name" value="Peptidase S8/S53 domain"/>
    <property type="match status" value="1"/>
</dbReference>
<evidence type="ECO:0000313" key="11">
    <source>
        <dbReference type="Proteomes" id="UP001164390"/>
    </source>
</evidence>
<dbReference type="SUPFAM" id="SSF54897">
    <property type="entry name" value="Protease propeptides/inhibitors"/>
    <property type="match status" value="1"/>
</dbReference>
<dbReference type="Proteomes" id="UP001164390">
    <property type="component" value="Chromosome"/>
</dbReference>
<feature type="domain" description="Peptidase S8/S53" evidence="8">
    <location>
        <begin position="152"/>
        <end position="379"/>
    </location>
</feature>
<evidence type="ECO:0000256" key="6">
    <source>
        <dbReference type="RuleBase" id="RU003355"/>
    </source>
</evidence>
<evidence type="ECO:0000256" key="7">
    <source>
        <dbReference type="SAM" id="SignalP"/>
    </source>
</evidence>
<dbReference type="KEGG" id="sgrg:L0C25_08680"/>
<keyword evidence="2 5" id="KW-0645">Protease</keyword>
<evidence type="ECO:0000259" key="9">
    <source>
        <dbReference type="Pfam" id="PF05922"/>
    </source>
</evidence>
<keyword evidence="11" id="KW-1185">Reference proteome</keyword>
<dbReference type="Pfam" id="PF05922">
    <property type="entry name" value="Inhibitor_I9"/>
    <property type="match status" value="1"/>
</dbReference>
<feature type="active site" description="Charge relay system" evidence="5">
    <location>
        <position position="192"/>
    </location>
</feature>
<feature type="active site" description="Charge relay system" evidence="5">
    <location>
        <position position="345"/>
    </location>
</feature>
<comment type="similarity">
    <text evidence="1 5 6">Belongs to the peptidase S8 family.</text>
</comment>
<dbReference type="PANTHER" id="PTHR43806">
    <property type="entry name" value="PEPTIDASE S8"/>
    <property type="match status" value="1"/>
</dbReference>
<evidence type="ECO:0000256" key="2">
    <source>
        <dbReference type="ARBA" id="ARBA00022670"/>
    </source>
</evidence>
<feature type="chain" id="PRO_5041469574" evidence="7">
    <location>
        <begin position="28"/>
        <end position="401"/>
    </location>
</feature>
<name>A0AA46YN56_9ACTN</name>
<dbReference type="InterPro" id="IPR022398">
    <property type="entry name" value="Peptidase_S8_His-AS"/>
</dbReference>
<dbReference type="GO" id="GO:0005615">
    <property type="term" value="C:extracellular space"/>
    <property type="evidence" value="ECO:0007669"/>
    <property type="project" value="TreeGrafter"/>
</dbReference>
<feature type="domain" description="Inhibitor I9" evidence="9">
    <location>
        <begin position="52"/>
        <end position="120"/>
    </location>
</feature>
<dbReference type="PROSITE" id="PS00136">
    <property type="entry name" value="SUBTILASE_ASP"/>
    <property type="match status" value="1"/>
</dbReference>
<gene>
    <name evidence="10" type="ORF">L0C25_08680</name>
</gene>
<dbReference type="Gene3D" id="3.30.70.80">
    <property type="entry name" value="Peptidase S8 propeptide/proteinase inhibitor I9"/>
    <property type="match status" value="1"/>
</dbReference>
<dbReference type="PROSITE" id="PS00137">
    <property type="entry name" value="SUBTILASE_HIS"/>
    <property type="match status" value="1"/>
</dbReference>
<dbReference type="InterPro" id="IPR050131">
    <property type="entry name" value="Peptidase_S8_subtilisin-like"/>
</dbReference>
<dbReference type="InterPro" id="IPR023828">
    <property type="entry name" value="Peptidase_S8_Ser-AS"/>
</dbReference>
<dbReference type="Pfam" id="PF00082">
    <property type="entry name" value="Peptidase_S8"/>
    <property type="match status" value="1"/>
</dbReference>
<evidence type="ECO:0000259" key="8">
    <source>
        <dbReference type="Pfam" id="PF00082"/>
    </source>
</evidence>
<organism evidence="10 11">
    <name type="scientific">Solicola gregarius</name>
    <dbReference type="NCBI Taxonomy" id="2908642"/>
    <lineage>
        <taxon>Bacteria</taxon>
        <taxon>Bacillati</taxon>
        <taxon>Actinomycetota</taxon>
        <taxon>Actinomycetes</taxon>
        <taxon>Propionibacteriales</taxon>
        <taxon>Nocardioidaceae</taxon>
        <taxon>Solicola</taxon>
    </lineage>
</organism>
<evidence type="ECO:0000256" key="4">
    <source>
        <dbReference type="ARBA" id="ARBA00022825"/>
    </source>
</evidence>
<evidence type="ECO:0000256" key="3">
    <source>
        <dbReference type="ARBA" id="ARBA00022801"/>
    </source>
</evidence>
<dbReference type="InterPro" id="IPR034193">
    <property type="entry name" value="PCSK9_ProteinaseK-like"/>
</dbReference>
<dbReference type="InterPro" id="IPR037045">
    <property type="entry name" value="S8pro/Inhibitor_I9_sf"/>
</dbReference>
<evidence type="ECO:0000313" key="10">
    <source>
        <dbReference type="EMBL" id="UYM07136.1"/>
    </source>
</evidence>
<accession>A0AA46YN56</accession>
<feature type="active site" description="Charge relay system" evidence="5">
    <location>
        <position position="161"/>
    </location>
</feature>
<sequence>MFTKVMARVAIGSVSALALATPMVANATPSSPSSDDLAPLYGAQSKSAIPGKYIVVLKDDAGIAARNSVSSLAADVGATVRERYDSALTGFSASMSESAVEELRADPRVAYVQANQEVHATGTQTPTPSWGLDRVDQEALPADDSYTYAETGAGVTAYIIDTGINATHQDFGDRVGEGFSAVDGGTDDANGHGTHVAGTVGGTEYGLAKDVALEPVRVLDANGSGSTEGVVKGIDWVTENASGPSVANMSLGGPSDPALDDAVAGSIEAGVTYAVAAGNDYGADACGSSPAAVPEALTVASTADDDAASEFTNGGSCVDLAAPGTDITSDWIGGDDATNTISGTSMATPHVTGVAALYLEANPDADPAGVSTGLVDEATPDVITGLPEGTANLLLNYPQDF</sequence>
<dbReference type="InterPro" id="IPR000209">
    <property type="entry name" value="Peptidase_S8/S53_dom"/>
</dbReference>
<dbReference type="FunFam" id="3.40.50.200:FF:000014">
    <property type="entry name" value="Proteinase K"/>
    <property type="match status" value="1"/>
</dbReference>
<dbReference type="InterPro" id="IPR010259">
    <property type="entry name" value="S8pro/Inhibitor_I9"/>
</dbReference>
<dbReference type="InterPro" id="IPR015500">
    <property type="entry name" value="Peptidase_S8_subtilisin-rel"/>
</dbReference>
<dbReference type="PANTHER" id="PTHR43806:SF11">
    <property type="entry name" value="CEREVISIN-RELATED"/>
    <property type="match status" value="1"/>
</dbReference>
<keyword evidence="4 5" id="KW-0720">Serine protease</keyword>
<reference evidence="10" key="1">
    <citation type="submission" date="2022-01" db="EMBL/GenBank/DDBJ databases">
        <title>Nocardioidaceae gen. sp. A5X3R13.</title>
        <authorList>
            <person name="Lopez Marin M.A."/>
            <person name="Uhlik O."/>
        </authorList>
    </citation>
    <scope>NUCLEOTIDE SEQUENCE</scope>
    <source>
        <strain evidence="10">A5X3R13</strain>
    </source>
</reference>
<dbReference type="CDD" id="cd04077">
    <property type="entry name" value="Peptidases_S8_PCSK9_ProteinaseK_like"/>
    <property type="match status" value="1"/>
</dbReference>
<dbReference type="InterPro" id="IPR036852">
    <property type="entry name" value="Peptidase_S8/S53_dom_sf"/>
</dbReference>
<dbReference type="PRINTS" id="PR00723">
    <property type="entry name" value="SUBTILISIN"/>
</dbReference>
<dbReference type="PROSITE" id="PS00138">
    <property type="entry name" value="SUBTILASE_SER"/>
    <property type="match status" value="1"/>
</dbReference>
<dbReference type="InterPro" id="IPR023827">
    <property type="entry name" value="Peptidase_S8_Asp-AS"/>
</dbReference>
<protein>
    <submittedName>
        <fullName evidence="10">S8 family peptidase</fullName>
    </submittedName>
</protein>
<dbReference type="EMBL" id="CP094970">
    <property type="protein sequence ID" value="UYM07136.1"/>
    <property type="molecule type" value="Genomic_DNA"/>
</dbReference>
<evidence type="ECO:0000256" key="1">
    <source>
        <dbReference type="ARBA" id="ARBA00011073"/>
    </source>
</evidence>
<dbReference type="PROSITE" id="PS51892">
    <property type="entry name" value="SUBTILASE"/>
    <property type="match status" value="1"/>
</dbReference>